<proteinExistence type="predicted"/>
<evidence type="ECO:0000313" key="2">
    <source>
        <dbReference type="Proteomes" id="UP001430306"/>
    </source>
</evidence>
<gene>
    <name evidence="1" type="ORF">LOC71_20805</name>
</gene>
<dbReference type="Proteomes" id="UP001430306">
    <property type="component" value="Unassembled WGS sequence"/>
</dbReference>
<keyword evidence="2" id="KW-1185">Reference proteome</keyword>
<comment type="caution">
    <text evidence="1">The sequence shown here is derived from an EMBL/GenBank/DDBJ whole genome shotgun (WGS) entry which is preliminary data.</text>
</comment>
<sequence>MKNIAKMISLIAFCLIVVPCSLFFAGAIDLPLVKTLALIGTIIWFASTPLWMSRELQVDSAEVEI</sequence>
<organism evidence="1 2">
    <name type="scientific">Rhodopirellula halodulae</name>
    <dbReference type="NCBI Taxonomy" id="2894198"/>
    <lineage>
        <taxon>Bacteria</taxon>
        <taxon>Pseudomonadati</taxon>
        <taxon>Planctomycetota</taxon>
        <taxon>Planctomycetia</taxon>
        <taxon>Pirellulales</taxon>
        <taxon>Pirellulaceae</taxon>
        <taxon>Rhodopirellula</taxon>
    </lineage>
</organism>
<reference evidence="1" key="1">
    <citation type="submission" date="2021-11" db="EMBL/GenBank/DDBJ databases">
        <title>Genome sequence.</title>
        <authorList>
            <person name="Sun Q."/>
        </authorList>
    </citation>
    <scope>NUCLEOTIDE SEQUENCE</scope>
    <source>
        <strain evidence="1">JC740</strain>
    </source>
</reference>
<accession>A0ABS8NMI1</accession>
<protein>
    <submittedName>
        <fullName evidence="1">Uncharacterized protein</fullName>
    </submittedName>
</protein>
<evidence type="ECO:0000313" key="1">
    <source>
        <dbReference type="EMBL" id="MCC9644721.1"/>
    </source>
</evidence>
<name>A0ABS8NMI1_9BACT</name>
<dbReference type="RefSeq" id="WP_230256539.1">
    <property type="nucleotide sequence ID" value="NZ_JAJKFV010000033.1"/>
</dbReference>
<dbReference type="EMBL" id="JAJKFW010000059">
    <property type="protein sequence ID" value="MCC9644721.1"/>
    <property type="molecule type" value="Genomic_DNA"/>
</dbReference>